<reference evidence="1" key="1">
    <citation type="submission" date="2022-04" db="EMBL/GenBank/DDBJ databases">
        <title>Hymenobacter sp. isolated from the air.</title>
        <authorList>
            <person name="Won M."/>
            <person name="Lee C.-M."/>
            <person name="Woen H.-Y."/>
            <person name="Kwon S.-W."/>
        </authorList>
    </citation>
    <scope>NUCLEOTIDE SEQUENCE</scope>
    <source>
        <strain evidence="1">5420S-77</strain>
    </source>
</reference>
<protein>
    <submittedName>
        <fullName evidence="1">Endonuclease domain-containing protein</fullName>
    </submittedName>
</protein>
<dbReference type="EMBL" id="CP095061">
    <property type="protein sequence ID" value="UOQ65123.1"/>
    <property type="molecule type" value="Genomic_DNA"/>
</dbReference>
<organism evidence="1 2">
    <name type="scientific">Hymenobacter volaticus</name>
    <dbReference type="NCBI Taxonomy" id="2932254"/>
    <lineage>
        <taxon>Bacteria</taxon>
        <taxon>Pseudomonadati</taxon>
        <taxon>Bacteroidota</taxon>
        <taxon>Cytophagia</taxon>
        <taxon>Cytophagales</taxon>
        <taxon>Hymenobacteraceae</taxon>
        <taxon>Hymenobacter</taxon>
    </lineage>
</organism>
<evidence type="ECO:0000313" key="1">
    <source>
        <dbReference type="EMBL" id="UOQ65123.1"/>
    </source>
</evidence>
<sequence>MWNYRLSLLKQFFSAARRPKNTTLEDKQHIKRGKHEAMFHKYLVECFGIAIQTDKKLDVLDGYKYNISYYPDFVYHDETGLYLAIEVDEPYDEKNDKPMHCVGTDDDRNNFFVENRWAVIRFSQEQVIKWPELCCKEIALAVYEINRMNYTVKDYVATLPRQKKWTEYEAKNMASKIYEQDSVAY</sequence>
<dbReference type="RefSeq" id="WP_245119132.1">
    <property type="nucleotide sequence ID" value="NZ_CP095061.1"/>
</dbReference>
<proteinExistence type="predicted"/>
<accession>A0ABY4G2N9</accession>
<name>A0ABY4G2N9_9BACT</name>
<keyword evidence="1" id="KW-0378">Hydrolase</keyword>
<dbReference type="Proteomes" id="UP000830401">
    <property type="component" value="Chromosome"/>
</dbReference>
<evidence type="ECO:0000313" key="2">
    <source>
        <dbReference type="Proteomes" id="UP000830401"/>
    </source>
</evidence>
<keyword evidence="1" id="KW-0540">Nuclease</keyword>
<dbReference type="Gene3D" id="3.40.960.10">
    <property type="entry name" value="VSR Endonuclease"/>
    <property type="match status" value="1"/>
</dbReference>
<dbReference type="GO" id="GO:0004519">
    <property type="term" value="F:endonuclease activity"/>
    <property type="evidence" value="ECO:0007669"/>
    <property type="project" value="UniProtKB-KW"/>
</dbReference>
<keyword evidence="2" id="KW-1185">Reference proteome</keyword>
<keyword evidence="1" id="KW-0255">Endonuclease</keyword>
<gene>
    <name evidence="1" type="ORF">MUN86_16375</name>
</gene>